<feature type="domain" description="PA" evidence="4">
    <location>
        <begin position="307"/>
        <end position="374"/>
    </location>
</feature>
<sequence length="862" mass="95578">MSDEKRSMLALDPPIPTYEETIASRAPSDVGEHAETSQLLGDRRSGTRGYRQPTVESERSSLESSFLEDFASSRGSGDGLEPEIEQMGILDPGEEEHGNDRSRRRPGRLRQNISKRISSITMSLSSISLPDSWKVNPFKKCFPRFSIPEVPCFSAGLIPVYRFLGVVVVLIVVYTLLATDAISMNGPGNPANGLISFDPEVVKQYVKDTLDKDKISHYLEYLTSFDHVAGTRGDLVLAKWVEKEFRSFGLESVELIEYFAYVNYPKPGGRKVAIIDPPWEAVLEEPKTEGKENTLVFHSHSKSGSATGPLIYANYGSREDFFELEKKGIDLKGAIVLVRNGGTQPDRSLKVKAAQDKGAAGCILFSDPKTEGWDLPGDAVQRGGVGLSNWLVGDVLTPGYAAEEDSVRIKKEDSPGLLQIPSLPLSWNDAQHLLKSLKGHGKKVEGSWEAGNNFNEEIWTGAMDSSPKVQLDNLQNEEEKQPVFNVLGLIKGYDDYKKRITIGNHRDAWCFGASDPNSGTAIMLEVARIFGQMVEVGWKPSRSIIFASWDAKEYNLIGSTEYVEDNIESLRLHGMAYVNLDTAIAGTKFSASGSPLLQTALMNSLEMVDDPQTSEPLRKLWGDKFLPGLGSGGDWVAWQNYAGVSSIDLGFTGGGFPHHSCYDSYDWMKTRGDPDFNYHKAMAQVLAMLILELADTPQLPFNMTNYAVALDRYTQDLEGFIDKKAKASPSQDSHVDLSKLREAIATAHSRLYEFDTKHEPWMDQMGTVMGGLDNYGTIHRNSRNARMSNFEEHLLDLDDGGGLPGRPWFKHVVFSPQAWGGAEPGYFPGIRDAVDKGHWKLAQEQVETIAKRINRASWKLLN</sequence>
<dbReference type="InterPro" id="IPR007365">
    <property type="entry name" value="TFR-like_dimer_dom"/>
</dbReference>
<reference evidence="7 8" key="1">
    <citation type="journal article" date="2018" name="Nat. Ecol. Evol.">
        <title>Pezizomycetes genomes reveal the molecular basis of ectomycorrhizal truffle lifestyle.</title>
        <authorList>
            <person name="Murat C."/>
            <person name="Payen T."/>
            <person name="Noel B."/>
            <person name="Kuo A."/>
            <person name="Morin E."/>
            <person name="Chen J."/>
            <person name="Kohler A."/>
            <person name="Krizsan K."/>
            <person name="Balestrini R."/>
            <person name="Da Silva C."/>
            <person name="Montanini B."/>
            <person name="Hainaut M."/>
            <person name="Levati E."/>
            <person name="Barry K.W."/>
            <person name="Belfiori B."/>
            <person name="Cichocki N."/>
            <person name="Clum A."/>
            <person name="Dockter R.B."/>
            <person name="Fauchery L."/>
            <person name="Guy J."/>
            <person name="Iotti M."/>
            <person name="Le Tacon F."/>
            <person name="Lindquist E.A."/>
            <person name="Lipzen A."/>
            <person name="Malagnac F."/>
            <person name="Mello A."/>
            <person name="Molinier V."/>
            <person name="Miyauchi S."/>
            <person name="Poulain J."/>
            <person name="Riccioni C."/>
            <person name="Rubini A."/>
            <person name="Sitrit Y."/>
            <person name="Splivallo R."/>
            <person name="Traeger S."/>
            <person name="Wang M."/>
            <person name="Zifcakova L."/>
            <person name="Wipf D."/>
            <person name="Zambonelli A."/>
            <person name="Paolocci F."/>
            <person name="Nowrousian M."/>
            <person name="Ottonello S."/>
            <person name="Baldrian P."/>
            <person name="Spatafora J.W."/>
            <person name="Henrissat B."/>
            <person name="Nagy L.G."/>
            <person name="Aury J.M."/>
            <person name="Wincker P."/>
            <person name="Grigoriev I.V."/>
            <person name="Bonfante P."/>
            <person name="Martin F.M."/>
        </authorList>
    </citation>
    <scope>NUCLEOTIDE SEQUENCE [LARGE SCALE GENOMIC DNA]</scope>
    <source>
        <strain evidence="7 8">CCBAS932</strain>
    </source>
</reference>
<dbReference type="PANTHER" id="PTHR10404:SF71">
    <property type="entry name" value="CARBOXYPEPTIDASE TRE2, PUTATIVE (AFU_ORTHOLOGUE AFUA_3G10650)-RELATED"/>
    <property type="match status" value="1"/>
</dbReference>
<dbReference type="Gene3D" id="1.20.930.40">
    <property type="entry name" value="Transferrin receptor-like, dimerisation domain"/>
    <property type="match status" value="1"/>
</dbReference>
<dbReference type="FunCoup" id="A0A3N4KEU2">
    <property type="interactions" value="22"/>
</dbReference>
<feature type="transmembrane region" description="Helical" evidence="3">
    <location>
        <begin position="160"/>
        <end position="177"/>
    </location>
</feature>
<dbReference type="SUPFAM" id="SSF47672">
    <property type="entry name" value="Transferrin receptor-like dimerisation domain"/>
    <property type="match status" value="1"/>
</dbReference>
<dbReference type="AlphaFoldDB" id="A0A3N4KEU2"/>
<dbReference type="GO" id="GO:0004180">
    <property type="term" value="F:carboxypeptidase activity"/>
    <property type="evidence" value="ECO:0007669"/>
    <property type="project" value="TreeGrafter"/>
</dbReference>
<accession>A0A3N4KEU2</accession>
<dbReference type="InterPro" id="IPR046450">
    <property type="entry name" value="PA_dom_sf"/>
</dbReference>
<dbReference type="FunFam" id="3.40.630.10:FF:000101">
    <property type="entry name" value="N-acetylated alpha-linked acidic dipeptidase like 1"/>
    <property type="match status" value="1"/>
</dbReference>
<feature type="domain" description="Peptidase M28" evidence="6">
    <location>
        <begin position="485"/>
        <end position="668"/>
    </location>
</feature>
<feature type="domain" description="Transferrin receptor-like dimerisation" evidence="5">
    <location>
        <begin position="735"/>
        <end position="859"/>
    </location>
</feature>
<dbReference type="SUPFAM" id="SSF52025">
    <property type="entry name" value="PA domain"/>
    <property type="match status" value="1"/>
</dbReference>
<dbReference type="Pfam" id="PF04253">
    <property type="entry name" value="TFR_dimer"/>
    <property type="match status" value="1"/>
</dbReference>
<keyword evidence="3" id="KW-0472">Membrane</keyword>
<dbReference type="Gene3D" id="3.40.630.10">
    <property type="entry name" value="Zn peptidases"/>
    <property type="match status" value="1"/>
</dbReference>
<dbReference type="OrthoDB" id="5841748at2759"/>
<dbReference type="CDD" id="cd08022">
    <property type="entry name" value="M28_PSMA_like"/>
    <property type="match status" value="1"/>
</dbReference>
<keyword evidence="3" id="KW-0812">Transmembrane</keyword>
<name>A0A3N4KEU2_9PEZI</name>
<dbReference type="InterPro" id="IPR007484">
    <property type="entry name" value="Peptidase_M28"/>
</dbReference>
<evidence type="ECO:0000259" key="6">
    <source>
        <dbReference type="Pfam" id="PF04389"/>
    </source>
</evidence>
<dbReference type="InterPro" id="IPR003137">
    <property type="entry name" value="PA_domain"/>
</dbReference>
<evidence type="ECO:0000259" key="4">
    <source>
        <dbReference type="Pfam" id="PF02225"/>
    </source>
</evidence>
<organism evidence="7 8">
    <name type="scientific">Morchella conica CCBAS932</name>
    <dbReference type="NCBI Taxonomy" id="1392247"/>
    <lineage>
        <taxon>Eukaryota</taxon>
        <taxon>Fungi</taxon>
        <taxon>Dikarya</taxon>
        <taxon>Ascomycota</taxon>
        <taxon>Pezizomycotina</taxon>
        <taxon>Pezizomycetes</taxon>
        <taxon>Pezizales</taxon>
        <taxon>Morchellaceae</taxon>
        <taxon>Morchella</taxon>
    </lineage>
</organism>
<gene>
    <name evidence="7" type="ORF">P167DRAFT_529172</name>
</gene>
<dbReference type="STRING" id="1392247.A0A3N4KEU2"/>
<evidence type="ECO:0000256" key="1">
    <source>
        <dbReference type="ARBA" id="ARBA00005634"/>
    </source>
</evidence>
<evidence type="ECO:0000256" key="2">
    <source>
        <dbReference type="SAM" id="MobiDB-lite"/>
    </source>
</evidence>
<evidence type="ECO:0000259" key="5">
    <source>
        <dbReference type="Pfam" id="PF04253"/>
    </source>
</evidence>
<dbReference type="InterPro" id="IPR036757">
    <property type="entry name" value="TFR-like_dimer_dom_sf"/>
</dbReference>
<dbReference type="Gene3D" id="3.50.30.30">
    <property type="match status" value="1"/>
</dbReference>
<evidence type="ECO:0000256" key="3">
    <source>
        <dbReference type="SAM" id="Phobius"/>
    </source>
</evidence>
<evidence type="ECO:0000313" key="8">
    <source>
        <dbReference type="Proteomes" id="UP000277580"/>
    </source>
</evidence>
<dbReference type="SUPFAM" id="SSF53187">
    <property type="entry name" value="Zn-dependent exopeptidases"/>
    <property type="match status" value="1"/>
</dbReference>
<protein>
    <submittedName>
        <fullName evidence="7">Zn-dependent exopeptidase</fullName>
    </submittedName>
</protein>
<keyword evidence="8" id="KW-1185">Reference proteome</keyword>
<feature type="compositionally biased region" description="Low complexity" evidence="2">
    <location>
        <begin position="62"/>
        <end position="73"/>
    </location>
</feature>
<dbReference type="Proteomes" id="UP000277580">
    <property type="component" value="Unassembled WGS sequence"/>
</dbReference>
<dbReference type="CDD" id="cd02121">
    <property type="entry name" value="PA_GCPII_like"/>
    <property type="match status" value="1"/>
</dbReference>
<dbReference type="PANTHER" id="PTHR10404">
    <property type="entry name" value="N-ACETYLATED-ALPHA-LINKED ACIDIC DIPEPTIDASE"/>
    <property type="match status" value="1"/>
</dbReference>
<keyword evidence="3" id="KW-1133">Transmembrane helix</keyword>
<dbReference type="InParanoid" id="A0A3N4KEU2"/>
<proteinExistence type="inferred from homology"/>
<dbReference type="Pfam" id="PF02225">
    <property type="entry name" value="PA"/>
    <property type="match status" value="1"/>
</dbReference>
<comment type="similarity">
    <text evidence="1">Belongs to the peptidase M28 family. M28B subfamily.</text>
</comment>
<feature type="region of interest" description="Disordered" evidence="2">
    <location>
        <begin position="22"/>
        <end position="110"/>
    </location>
</feature>
<feature type="compositionally biased region" description="Basic and acidic residues" evidence="2">
    <location>
        <begin position="30"/>
        <end position="45"/>
    </location>
</feature>
<dbReference type="EMBL" id="ML119170">
    <property type="protein sequence ID" value="RPB07998.1"/>
    <property type="molecule type" value="Genomic_DNA"/>
</dbReference>
<dbReference type="Pfam" id="PF04389">
    <property type="entry name" value="Peptidase_M28"/>
    <property type="match status" value="1"/>
</dbReference>
<evidence type="ECO:0000313" key="7">
    <source>
        <dbReference type="EMBL" id="RPB07998.1"/>
    </source>
</evidence>
<dbReference type="InterPro" id="IPR039373">
    <property type="entry name" value="Peptidase_M28B"/>
</dbReference>